<dbReference type="Pfam" id="PF14765">
    <property type="entry name" value="PS-DH"/>
    <property type="match status" value="1"/>
</dbReference>
<feature type="region of interest" description="Disordered" evidence="10">
    <location>
        <begin position="2006"/>
        <end position="2084"/>
    </location>
</feature>
<dbReference type="SMART" id="SM00823">
    <property type="entry name" value="PKS_PP"/>
    <property type="match status" value="2"/>
</dbReference>
<dbReference type="InterPro" id="IPR016039">
    <property type="entry name" value="Thiolase-like"/>
</dbReference>
<comment type="caution">
    <text evidence="14">The sequence shown here is derived from an EMBL/GenBank/DDBJ whole genome shotgun (WGS) entry which is preliminary data.</text>
</comment>
<dbReference type="PANTHER" id="PTHR43775">
    <property type="entry name" value="FATTY ACID SYNTHASE"/>
    <property type="match status" value="1"/>
</dbReference>
<feature type="compositionally biased region" description="Polar residues" evidence="10">
    <location>
        <begin position="2006"/>
        <end position="2027"/>
    </location>
</feature>
<dbReference type="SMART" id="SM00826">
    <property type="entry name" value="PKS_DH"/>
    <property type="match status" value="1"/>
</dbReference>
<dbReference type="CDD" id="cd05930">
    <property type="entry name" value="A_NRPS"/>
    <property type="match status" value="1"/>
</dbReference>
<evidence type="ECO:0000256" key="4">
    <source>
        <dbReference type="ARBA" id="ARBA00022603"/>
    </source>
</evidence>
<dbReference type="InterPro" id="IPR014043">
    <property type="entry name" value="Acyl_transferase_dom"/>
</dbReference>
<dbReference type="InterPro" id="IPR057326">
    <property type="entry name" value="KR_dom"/>
</dbReference>
<dbReference type="InterPro" id="IPR045851">
    <property type="entry name" value="AMP-bd_C_sf"/>
</dbReference>
<evidence type="ECO:0000256" key="2">
    <source>
        <dbReference type="ARBA" id="ARBA00022553"/>
    </source>
</evidence>
<dbReference type="Pfam" id="PF08659">
    <property type="entry name" value="KR"/>
    <property type="match status" value="1"/>
</dbReference>
<dbReference type="PROSITE" id="PS52019">
    <property type="entry name" value="PKS_MFAS_DH"/>
    <property type="match status" value="1"/>
</dbReference>
<dbReference type="PROSITE" id="PS50075">
    <property type="entry name" value="CARRIER"/>
    <property type="match status" value="2"/>
</dbReference>
<keyword evidence="7" id="KW-0560">Oxidoreductase</keyword>
<dbReference type="InterPro" id="IPR020807">
    <property type="entry name" value="PKS_DH"/>
</dbReference>
<dbReference type="SUPFAM" id="SSF53901">
    <property type="entry name" value="Thiolase-like"/>
    <property type="match status" value="1"/>
</dbReference>
<dbReference type="SUPFAM" id="SSF55048">
    <property type="entry name" value="Probable ACP-binding domain of malonyl-CoA ACP transacylase"/>
    <property type="match status" value="1"/>
</dbReference>
<dbReference type="SUPFAM" id="SSF56801">
    <property type="entry name" value="Acetyl-CoA synthetase-like"/>
    <property type="match status" value="1"/>
</dbReference>
<dbReference type="Gene3D" id="3.30.300.30">
    <property type="match status" value="1"/>
</dbReference>
<accession>A0ABR4ECV1</accession>
<dbReference type="PROSITE" id="PS00455">
    <property type="entry name" value="AMP_BINDING"/>
    <property type="match status" value="1"/>
</dbReference>
<evidence type="ECO:0008006" key="16">
    <source>
        <dbReference type="Google" id="ProtNLM"/>
    </source>
</evidence>
<dbReference type="Proteomes" id="UP001600888">
    <property type="component" value="Unassembled WGS sequence"/>
</dbReference>
<reference evidence="14 15" key="1">
    <citation type="submission" date="2024-03" db="EMBL/GenBank/DDBJ databases">
        <title>A high-quality draft genome sequence of Diaporthe vaccinii, a causative agent of upright dieback and viscid rot disease in cranberry plants.</title>
        <authorList>
            <person name="Sarrasin M."/>
            <person name="Lang B.F."/>
            <person name="Burger G."/>
        </authorList>
    </citation>
    <scope>NUCLEOTIDE SEQUENCE [LARGE SCALE GENOMIC DNA]</scope>
    <source>
        <strain evidence="14 15">IS7</strain>
    </source>
</reference>
<dbReference type="Gene3D" id="3.40.50.150">
    <property type="entry name" value="Vaccinia Virus protein VP39"/>
    <property type="match status" value="1"/>
</dbReference>
<dbReference type="InterPro" id="IPR001227">
    <property type="entry name" value="Ac_transferase_dom_sf"/>
</dbReference>
<dbReference type="SUPFAM" id="SSF52777">
    <property type="entry name" value="CoA-dependent acyltransferases"/>
    <property type="match status" value="2"/>
</dbReference>
<evidence type="ECO:0000256" key="3">
    <source>
        <dbReference type="ARBA" id="ARBA00022598"/>
    </source>
</evidence>
<name>A0ABR4ECV1_9PEZI</name>
<dbReference type="InterPro" id="IPR049552">
    <property type="entry name" value="PKS_DH_N"/>
</dbReference>
<dbReference type="InterPro" id="IPR029063">
    <property type="entry name" value="SAM-dependent_MTases_sf"/>
</dbReference>
<dbReference type="CDD" id="cd19532">
    <property type="entry name" value="C_PKS-NRPS"/>
    <property type="match status" value="1"/>
</dbReference>
<evidence type="ECO:0000259" key="13">
    <source>
        <dbReference type="PROSITE" id="PS52019"/>
    </source>
</evidence>
<dbReference type="Pfam" id="PF00550">
    <property type="entry name" value="PP-binding"/>
    <property type="match status" value="1"/>
</dbReference>
<dbReference type="EMBL" id="JBAWTH010000068">
    <property type="protein sequence ID" value="KAL2280264.1"/>
    <property type="molecule type" value="Genomic_DNA"/>
</dbReference>
<dbReference type="CDD" id="cd05274">
    <property type="entry name" value="KR_FAS_SDR_x"/>
    <property type="match status" value="1"/>
</dbReference>
<feature type="domain" description="Ketosynthase family 3 (KS3)" evidence="12">
    <location>
        <begin position="1"/>
        <end position="210"/>
    </location>
</feature>
<dbReference type="InterPro" id="IPR036736">
    <property type="entry name" value="ACP-like_sf"/>
</dbReference>
<dbReference type="Gene3D" id="3.40.50.12780">
    <property type="entry name" value="N-terminal domain of ligase-like"/>
    <property type="match status" value="1"/>
</dbReference>
<evidence type="ECO:0000256" key="10">
    <source>
        <dbReference type="SAM" id="MobiDB-lite"/>
    </source>
</evidence>
<dbReference type="Gene3D" id="3.30.70.3290">
    <property type="match status" value="1"/>
</dbReference>
<dbReference type="InterPro" id="IPR001242">
    <property type="entry name" value="Condensation_dom"/>
</dbReference>
<dbReference type="SMART" id="SM00827">
    <property type="entry name" value="PKS_AT"/>
    <property type="match status" value="1"/>
</dbReference>
<dbReference type="SUPFAM" id="SSF47336">
    <property type="entry name" value="ACP-like"/>
    <property type="match status" value="2"/>
</dbReference>
<dbReference type="Gene3D" id="3.40.366.10">
    <property type="entry name" value="Malonyl-Coenzyme A Acyl Carrier Protein, domain 2"/>
    <property type="match status" value="1"/>
</dbReference>
<feature type="active site" description="Proton acceptor; for dehydratase activity" evidence="9">
    <location>
        <position position="766"/>
    </location>
</feature>
<dbReference type="InterPro" id="IPR020841">
    <property type="entry name" value="PKS_Beta-ketoAc_synthase_dom"/>
</dbReference>
<dbReference type="PROSITE" id="PS52004">
    <property type="entry name" value="KS3_2"/>
    <property type="match status" value="1"/>
</dbReference>
<feature type="domain" description="Carrier" evidence="11">
    <location>
        <begin position="3066"/>
        <end position="3145"/>
    </location>
</feature>
<gene>
    <name evidence="14" type="ORF">FJTKL_12713</name>
</gene>
<evidence type="ECO:0000313" key="15">
    <source>
        <dbReference type="Proteomes" id="UP001600888"/>
    </source>
</evidence>
<keyword evidence="5" id="KW-0808">Transferase</keyword>
<dbReference type="InterPro" id="IPR036291">
    <property type="entry name" value="NAD(P)-bd_dom_sf"/>
</dbReference>
<sequence length="3498" mass="382492">MWDQAADGYARGEGVCVFFLKTLSQALRDGDRIDALIRESAINSDGRTKGIALPSAQAQAALIRRAYENSGLDMLRVEDRPQYIEAHGTGTQAGDPIEASALSQSLFPPGHEEKNHPPIFVGSIKTIIGHTEGCAGIAGILKALLAMQHKIIPPNQHFHNLNPNIKPYYGNLQIATRPRQWPPVPSRQPLRASINGFGSGGTNCHVILETYVPEVHDHGPWGKAVAKRNVPAPTLPDTDFTPIPLVFSAISDPALSVMVKRYADHLQQTDVPLQSLAMTLHSHRSLFPARIAFTGTSKMAIVQAMNKELTKLSQSLGAEIGTRVPAIEFDENRRPRIIGIFTGQGAQWAGMGQDLIKRNTLFRKTVEDMETSLGALPDPPAWSLKDELMAPPAESRLSEAEISLPLCTAVQVGLTRLLSAAGITFHTVVGHSGGEVAAAYAAGKISASAAVAISYYRGVYVKLASRLDEKAGKMIAVGFGYDEGMKFCSSPSMEGRLCVGASNSPKSVTLSGDEDAVLEAKAIFDKDGLFNRVLKVDKAYHSPHVYPAGQPYIDALESCNIAAGQGNGTTHWVSSVYDDMRTMDSTEDEELRANYWKENLVRTVLFSQAVERAVDDGRGSLDLILEVGPHPALKGPTLETIRSKLGSEVPYSGVLDRKAEDVTAFSKALGFVWTHLGPACVDFGGFLSSFDDSEGKLNTKPLPNLPSYPWDHKQILWKESRYNKQIRLRTEGPHELLGSRTGDDTDFEPRWRNYLKLDEIPWLQDHIIQNQIITPAATYCVMALEAAKVLCKGKSVKSIELRNIDIMRPIILDEASEGAEILLSLRSDLDSNSKSRADLIHADFSLSSGMIEDHHLRTCATGEIRIVLASDEPATVDFSATRPTAPRAELLPVNVNQFYESLGAIGLDYRNSFRALTKLERRLDMASAVVSIDETAKSLVVHPTWLDACFQTFFAAFASPQDGSLSTPFMPTTISRMVFSPTLSSNRQDRPGSFTTDTQINSITPGYQTTLPKLAGDINVYDCKTGKLELRIEDFTMSSFLPATEKDDRSLYLSIVMKQDILSGALFDVMEPMIAPRDRRVIDACERVVDHYLSVLGADERLEDVAGTSPALKGLVRQAAYRGSRAVTPAELSSIFEEFGDHPDLVLVKTIGDKILGHSKSSTPEDGASLADMITRWHNVGLGFTEIHSHIVSVARQIAHKHAHLRILQVGPSSAKLVRDVYHALGNAVSSYVIADESPEALNTMGEELLPDGVGVDIKQFDFEHQTQEIGSVFGETSFDLVIAHKAFIKQPAALRTVRSLMRPGAFLLMMAATGRQLRFPFFLLSGSPPVMADDETAQPQIGNPTREEVHSLLQRCGFSGVDSMALDNVWEKHTFSLAVSQAVDDHIRFMRAPLSLPPPSAATRGKLLLLGGSSSKIATVVQAIRTTLGTTWRGEVVGIESLDVLTPDQVNGVEIAVSLADLDGPVLDGMSLSAFKNLQLFLKGPKVVLWVTQGARSDSPYQNGTIGLMRSFQSENPQRVVQLLDVDATESAATIVAESLLRLDAGVICGEGETGESRLWVVEPELVVQHGKYLIPRVMPDRERNDRLNALRRKVEIQTSLETQPVTLLRSLRDSGEVVYAAHEAPQERSRLAVLRSAKTYLLFGLSGQIGQSMCRWMFANGVRHLVVTSRNPDKNAAWKIELEEQGAQILLESADVAKKQDLVDLRNRVVAFMPPIGGVANGAMVLADQNFADMSYEAFADSQRPKVEGSKNLEEVFSRDALDFFLMFSSISAVTGQRFQANYAAANNFMVGLAAQMRTRNVPAAVIDIGMVIGIGVVSAATAADGSNAMMAALRKVDYMPVSERDLHHLLAEGILAARSSGPFEITTGLEVYSTTGNQPFWHKNPLFSHLIANTKSSKVGKVSGDSAQKPLREKLEGAVGPDDRIRTMEEAFMAYLESSLKLPSKSIYTDLPLIDLGIDSLVAVEIRNWISVETGHDIPVLKILGGSSIKQICTDVAASFQGSKPNATETQPQPHVTPSPTTEVKSSEAKGPEVDSSLSPPLRPISRPSSAECSLASRSSDTDATSGISLSKPPLPATYRTAPLSRGQSRLYFLAQYLEDVTVLNCTISYRLSGPLDAVKLEKSLEAASNRHETLRTIFYTDELSGQPVQGVMDRSRFKLKTSPGFDDPTGEKEFDMLHQYHYDLEQGDTFHATLLSHGADSHTIIFAYHHIVMDGVSWQVFLQDLSAFYNDPSSVISPPPLPTQYIDFTLKQQRDLSAGAYTERLEFFKDQFSRPVDPLPLFPFAKVSTRKSATSYRVRDIVRHIDTGLLSAMKKRSQESRTTSSHFFFAALQIMLHRLLDIEEICIGMVDANRSDQSFGNTIGFFLETLPILFQVDGRQKFSDVLQATRIKAYKALSQTGVPMEEILRACNISASATETPLFQVVFNYRMGAGRTSSLQGVDMEYLAYADAKHTFDLVVSVDELPDGTAMITLSVQDYLYDQEGADLLIDTYIHLLRELSRDTSQTVGSVPVFNNDLAKHAVALGTGVRLEPPPRSVGTLSKMIHAWVESDPEGLAVKDGQGRTRTYRGLSQRAAAISATLLGERIRPGSPVSVFLDPEVDTIATILGILQIGATYVPLDIRNTDEAVADIQQECGATLMIYHSATGQRAREIQNLLTSPEQVRMISLDMIAPEAVPEIEDVSTPEGVAMILYTSGSTGKPKGIPLTHGNLRTTIIGVTERVGLGREVMLQQCCQGFDSAIFQIFNCLANGGTLIIADNRCDPAELAQLMAREGVTCGLFIVSEMQSMLKYGYEALGRCSSWRIAMVAGEAFTANLLDQFRSLKRPDLKIVNTYGPTEAAICSSQYEILPDDSVITIGKPLANYGVYIVDEECNPVPVGWPGELVICGPGIASGYIDLPELTRAKFRNHVFEGAPPEWDRAYLTGDRGRMMSDGSILVSGRMNGDGEVKIRGMRVQLDDVARELVYASKGNLVDAAILVRGGGAENQNLIAFVVFASTSDVESKEVYLRRLIQELPIPRYMRPTIAVPLDTLPVTGRGKLDRRKLAAVPLPQLSGTGTDDEELTEAEIRLRRVWRAALGDISSSVQIRRSSDFFSVGGNSLLLIPLRLEIRRVFAVDISIPELFQTSTLELMAARLSGKSQEVNIDWEEETQLDDAFLATLPRTMIDTAPVSELSVLLTGATGFLGTALLRELVRLPNVAHIHCVAVRANPQNGHRRLGVESPKIIQYPGDLALPYLGMEEADLTVLFKKVHFVIHNGAEVSHMKNYRSLRDSNFISTITLTRLAAQRQIPIHYVSTGGVARLSGAVVQPESSLEAFKPPADGSDGYVASKWASEVFLEKVHRHSHGQGIWIHRPSNITGDDVPALDIVHSVLRFSKLLRAVPSLKGSTGAFDFIHVDSVAKDIAWHVLTSRDEKGATPAAPLCYVHHSGEEVVPVDQLRNYIAASVAGPVKTLSLKDWVASAVEQGLDEVVASFLLASNGVIRVPVLQRTRR</sequence>
<evidence type="ECO:0000313" key="14">
    <source>
        <dbReference type="EMBL" id="KAL2280264.1"/>
    </source>
</evidence>
<feature type="region of interest" description="N-terminal hotdog fold" evidence="9">
    <location>
        <begin position="734"/>
        <end position="871"/>
    </location>
</feature>
<evidence type="ECO:0000256" key="1">
    <source>
        <dbReference type="ARBA" id="ARBA00022450"/>
    </source>
</evidence>
<dbReference type="SMART" id="SM00825">
    <property type="entry name" value="PKS_KS"/>
    <property type="match status" value="1"/>
</dbReference>
<dbReference type="InterPro" id="IPR016035">
    <property type="entry name" value="Acyl_Trfase/lysoPLipase"/>
</dbReference>
<evidence type="ECO:0000259" key="12">
    <source>
        <dbReference type="PROSITE" id="PS52004"/>
    </source>
</evidence>
<keyword evidence="15" id="KW-1185">Reference proteome</keyword>
<protein>
    <recommendedName>
        <fullName evidence="16">Polyketide synthase</fullName>
    </recommendedName>
</protein>
<feature type="region of interest" description="C-terminal hotdog fold" evidence="9">
    <location>
        <begin position="890"/>
        <end position="1046"/>
    </location>
</feature>
<dbReference type="InterPro" id="IPR020845">
    <property type="entry name" value="AMP-binding_CS"/>
</dbReference>
<dbReference type="InterPro" id="IPR000873">
    <property type="entry name" value="AMP-dep_synth/lig_dom"/>
</dbReference>
<evidence type="ECO:0000256" key="5">
    <source>
        <dbReference type="ARBA" id="ARBA00022679"/>
    </source>
</evidence>
<dbReference type="InterPro" id="IPR042104">
    <property type="entry name" value="PKS_dehydratase_sf"/>
</dbReference>
<dbReference type="InterPro" id="IPR013120">
    <property type="entry name" value="FAR_NAD-bd"/>
</dbReference>
<evidence type="ECO:0000256" key="9">
    <source>
        <dbReference type="PROSITE-ProRule" id="PRU01363"/>
    </source>
</evidence>
<dbReference type="InterPro" id="IPR016036">
    <property type="entry name" value="Malonyl_transacylase_ACP-bd"/>
</dbReference>
<evidence type="ECO:0000259" key="11">
    <source>
        <dbReference type="PROSITE" id="PS50075"/>
    </source>
</evidence>
<dbReference type="InterPro" id="IPR020806">
    <property type="entry name" value="PKS_PP-bd"/>
</dbReference>
<dbReference type="Gene3D" id="3.40.47.10">
    <property type="match status" value="1"/>
</dbReference>
<dbReference type="Gene3D" id="3.40.50.720">
    <property type="entry name" value="NAD(P)-binding Rossmann-like Domain"/>
    <property type="match status" value="2"/>
</dbReference>
<dbReference type="InterPro" id="IPR006162">
    <property type="entry name" value="Ppantetheine_attach_site"/>
</dbReference>
<dbReference type="Pfam" id="PF00668">
    <property type="entry name" value="Condensation"/>
    <property type="match status" value="1"/>
</dbReference>
<keyword evidence="6" id="KW-0677">Repeat</keyword>
<proteinExistence type="predicted"/>
<feature type="active site" description="Proton donor; for dehydratase activity" evidence="9">
    <location>
        <position position="947"/>
    </location>
</feature>
<dbReference type="InterPro" id="IPR042099">
    <property type="entry name" value="ANL_N_sf"/>
</dbReference>
<dbReference type="SUPFAM" id="SSF52151">
    <property type="entry name" value="FabD/lysophospholipase-like"/>
    <property type="match status" value="1"/>
</dbReference>
<dbReference type="Pfam" id="PF00698">
    <property type="entry name" value="Acyl_transf_1"/>
    <property type="match status" value="1"/>
</dbReference>
<dbReference type="Pfam" id="PF07993">
    <property type="entry name" value="NAD_binding_4"/>
    <property type="match status" value="1"/>
</dbReference>
<evidence type="ECO:0000256" key="6">
    <source>
        <dbReference type="ARBA" id="ARBA00022737"/>
    </source>
</evidence>
<dbReference type="PROSITE" id="PS00012">
    <property type="entry name" value="PHOSPHOPANTETHEINE"/>
    <property type="match status" value="1"/>
</dbReference>
<keyword evidence="8" id="KW-0511">Multifunctional enzyme</keyword>
<keyword evidence="2" id="KW-0597">Phosphoprotein</keyword>
<evidence type="ECO:0000256" key="8">
    <source>
        <dbReference type="ARBA" id="ARBA00023268"/>
    </source>
</evidence>
<feature type="domain" description="PKS/mFAS DH" evidence="13">
    <location>
        <begin position="734"/>
        <end position="1046"/>
    </location>
</feature>
<feature type="compositionally biased region" description="Low complexity" evidence="10">
    <location>
        <begin position="2039"/>
        <end position="2062"/>
    </location>
</feature>
<dbReference type="Pfam" id="PF21089">
    <property type="entry name" value="PKS_DH_N"/>
    <property type="match status" value="1"/>
</dbReference>
<organism evidence="14 15">
    <name type="scientific">Diaporthe vaccinii</name>
    <dbReference type="NCBI Taxonomy" id="105482"/>
    <lineage>
        <taxon>Eukaryota</taxon>
        <taxon>Fungi</taxon>
        <taxon>Dikarya</taxon>
        <taxon>Ascomycota</taxon>
        <taxon>Pezizomycotina</taxon>
        <taxon>Sordariomycetes</taxon>
        <taxon>Sordariomycetidae</taxon>
        <taxon>Diaporthales</taxon>
        <taxon>Diaporthaceae</taxon>
        <taxon>Diaporthe</taxon>
        <taxon>Diaporthe eres species complex</taxon>
    </lineage>
</organism>
<dbReference type="PANTHER" id="PTHR43775:SF20">
    <property type="entry name" value="HYBRID PKS-NRPS SYNTHETASE APDA"/>
    <property type="match status" value="1"/>
</dbReference>
<keyword evidence="1" id="KW-0596">Phosphopantetheine</keyword>
<feature type="domain" description="Carrier" evidence="11">
    <location>
        <begin position="1926"/>
        <end position="2003"/>
    </location>
</feature>
<dbReference type="Pfam" id="PF23297">
    <property type="entry name" value="ACP_SdgA_C"/>
    <property type="match status" value="1"/>
</dbReference>
<dbReference type="Gene3D" id="3.30.559.30">
    <property type="entry name" value="Nonribosomal peptide synthetase, condensation domain"/>
    <property type="match status" value="1"/>
</dbReference>
<evidence type="ECO:0000256" key="7">
    <source>
        <dbReference type="ARBA" id="ARBA00023002"/>
    </source>
</evidence>
<dbReference type="SMART" id="SM00822">
    <property type="entry name" value="PKS_KR"/>
    <property type="match status" value="1"/>
</dbReference>
<dbReference type="Pfam" id="PF16197">
    <property type="entry name" value="KAsynt_C_assoc"/>
    <property type="match status" value="1"/>
</dbReference>
<dbReference type="InterPro" id="IPR032821">
    <property type="entry name" value="PKS_assoc"/>
</dbReference>
<dbReference type="Gene3D" id="3.30.559.10">
    <property type="entry name" value="Chloramphenicol acetyltransferase-like domain"/>
    <property type="match status" value="1"/>
</dbReference>
<dbReference type="Gene3D" id="1.10.1200.10">
    <property type="entry name" value="ACP-like"/>
    <property type="match status" value="2"/>
</dbReference>
<keyword evidence="3" id="KW-0436">Ligase</keyword>
<dbReference type="Pfam" id="PF02801">
    <property type="entry name" value="Ketoacyl-synt_C"/>
    <property type="match status" value="1"/>
</dbReference>
<dbReference type="InterPro" id="IPR049551">
    <property type="entry name" value="PKS_DH_C"/>
</dbReference>
<dbReference type="InterPro" id="IPR014031">
    <property type="entry name" value="Ketoacyl_synth_C"/>
</dbReference>
<dbReference type="InterPro" id="IPR013968">
    <property type="entry name" value="PKS_KR"/>
</dbReference>
<dbReference type="InterPro" id="IPR023213">
    <property type="entry name" value="CAT-like_dom_sf"/>
</dbReference>
<dbReference type="Pfam" id="PF00501">
    <property type="entry name" value="AMP-binding"/>
    <property type="match status" value="1"/>
</dbReference>
<dbReference type="InterPro" id="IPR050091">
    <property type="entry name" value="PKS_NRPS_Biosynth_Enz"/>
</dbReference>
<dbReference type="SUPFAM" id="SSF51735">
    <property type="entry name" value="NAD(P)-binding Rossmann-fold domains"/>
    <property type="match status" value="3"/>
</dbReference>
<dbReference type="Gene3D" id="3.10.129.110">
    <property type="entry name" value="Polyketide synthase dehydratase"/>
    <property type="match status" value="1"/>
</dbReference>
<dbReference type="InterPro" id="IPR009081">
    <property type="entry name" value="PP-bd_ACP"/>
</dbReference>
<dbReference type="InterPro" id="IPR049900">
    <property type="entry name" value="PKS_mFAS_DH"/>
</dbReference>
<dbReference type="SUPFAM" id="SSF53335">
    <property type="entry name" value="S-adenosyl-L-methionine-dependent methyltransferases"/>
    <property type="match status" value="1"/>
</dbReference>
<keyword evidence="4" id="KW-0489">Methyltransferase</keyword>
<dbReference type="CDD" id="cd00833">
    <property type="entry name" value="PKS"/>
    <property type="match status" value="1"/>
</dbReference>